<evidence type="ECO:0000313" key="2">
    <source>
        <dbReference type="Proteomes" id="UP001151133"/>
    </source>
</evidence>
<accession>A0A9X3C8K9</accession>
<dbReference type="Proteomes" id="UP001151133">
    <property type="component" value="Unassembled WGS sequence"/>
</dbReference>
<organism evidence="1 2">
    <name type="scientific">Flavobacterium frigoritolerans</name>
    <dbReference type="NCBI Taxonomy" id="2987686"/>
    <lineage>
        <taxon>Bacteria</taxon>
        <taxon>Pseudomonadati</taxon>
        <taxon>Bacteroidota</taxon>
        <taxon>Flavobacteriia</taxon>
        <taxon>Flavobacteriales</taxon>
        <taxon>Flavobacteriaceae</taxon>
        <taxon>Flavobacterium</taxon>
    </lineage>
</organism>
<name>A0A9X3C8K9_9FLAO</name>
<proteinExistence type="predicted"/>
<dbReference type="RefSeq" id="WP_264286151.1">
    <property type="nucleotide sequence ID" value="NZ_JAOZEV010000003.1"/>
</dbReference>
<gene>
    <name evidence="1" type="ORF">OIU80_06060</name>
</gene>
<reference evidence="1" key="1">
    <citation type="submission" date="2022-10" db="EMBL/GenBank/DDBJ databases">
        <title>Two novel species of Flavobacterium.</title>
        <authorList>
            <person name="Liu Q."/>
            <person name="Xin Y.-H."/>
        </authorList>
    </citation>
    <scope>NUCLEOTIDE SEQUENCE</scope>
    <source>
        <strain evidence="1">LS1R47</strain>
    </source>
</reference>
<sequence>MKYKLLVIALFFTCKLFCQTLNEGYIVEHNKLIDAEYTIYNPPLKINKTLSQSKIDYSKIEGLIQSYFSASNKQWALDEYLDKSTKIVRDEEHFEAVKKSSNQDFIQIETIYEFDYSNHKMAYVKYSFIFEKIPFPVIGIISIEKVNNRWYISDLLNQGALLFILSKMDTPFLLDMFKGKSLDKEINDFIKNNSDKSQIIDFINFYKNIEKLKVNNPTFFKKIIDQRLIKENIDFRNAQEKSTPSTTKFKIYQPFLYDNVQLFEYNKSEVNLTKIDKAFEKYLNTPESIIIDDIPINLLFKVKIVIGNEQYVLIKFEKEKKKYVSAIKTNNGIFSIVNLQELQVITDICLMSKYSFLKSILDNKNYQMQEDITGSDGGINVSEALKYINLNEASLSKYLDE</sequence>
<protein>
    <recommendedName>
        <fullName evidence="3">DUF3828 domain-containing protein</fullName>
    </recommendedName>
</protein>
<evidence type="ECO:0008006" key="3">
    <source>
        <dbReference type="Google" id="ProtNLM"/>
    </source>
</evidence>
<dbReference type="EMBL" id="JAOZEV010000003">
    <property type="protein sequence ID" value="MCV9931843.1"/>
    <property type="molecule type" value="Genomic_DNA"/>
</dbReference>
<comment type="caution">
    <text evidence="1">The sequence shown here is derived from an EMBL/GenBank/DDBJ whole genome shotgun (WGS) entry which is preliminary data.</text>
</comment>
<evidence type="ECO:0000313" key="1">
    <source>
        <dbReference type="EMBL" id="MCV9931843.1"/>
    </source>
</evidence>
<keyword evidence="2" id="KW-1185">Reference proteome</keyword>
<dbReference type="AlphaFoldDB" id="A0A9X3C8K9"/>